<evidence type="ECO:0000313" key="2">
    <source>
        <dbReference type="Proteomes" id="UP000526233"/>
    </source>
</evidence>
<evidence type="ECO:0000313" key="1">
    <source>
        <dbReference type="EMBL" id="NNV23954.1"/>
    </source>
</evidence>
<accession>A0A7Y3X054</accession>
<comment type="caution">
    <text evidence="1">The sequence shown here is derived from an EMBL/GenBank/DDBJ whole genome shotgun (WGS) entry which is preliminary data.</text>
</comment>
<proteinExistence type="predicted"/>
<dbReference type="AlphaFoldDB" id="A0A7Y3X054"/>
<protein>
    <submittedName>
        <fullName evidence="1">Uncharacterized protein</fullName>
    </submittedName>
</protein>
<gene>
    <name evidence="1" type="ORF">EHE22_26760</name>
</gene>
<sequence>MSHPVTSRILEIEDALAQVLKSGDFDIVHNSEGERCLRPILWGQDQLEIPLLNLGRVARDLERLLS</sequence>
<dbReference type="EMBL" id="PKQI01000007">
    <property type="protein sequence ID" value="NNV23954.1"/>
    <property type="molecule type" value="Genomic_DNA"/>
</dbReference>
<name>A0A7Y3X054_9HYPH</name>
<reference evidence="1 2" key="1">
    <citation type="submission" date="2018-11" db="EMBL/GenBank/DDBJ databases">
        <title>Genome sequencing and analysis.</title>
        <authorList>
            <person name="Huang Y.-T."/>
        </authorList>
    </citation>
    <scope>NUCLEOTIDE SEQUENCE [LARGE SCALE GENOMIC DNA]</scope>
    <source>
        <strain evidence="1 2">SHIN</strain>
    </source>
</reference>
<organism evidence="1 2">
    <name type="scientific">Brucella pseudogrignonensis</name>
    <dbReference type="NCBI Taxonomy" id="419475"/>
    <lineage>
        <taxon>Bacteria</taxon>
        <taxon>Pseudomonadati</taxon>
        <taxon>Pseudomonadota</taxon>
        <taxon>Alphaproteobacteria</taxon>
        <taxon>Hyphomicrobiales</taxon>
        <taxon>Brucellaceae</taxon>
        <taxon>Brucella/Ochrobactrum group</taxon>
        <taxon>Brucella</taxon>
    </lineage>
</organism>
<dbReference type="Proteomes" id="UP000526233">
    <property type="component" value="Unassembled WGS sequence"/>
</dbReference>
<dbReference type="RefSeq" id="WP_171380731.1">
    <property type="nucleotide sequence ID" value="NZ_PKQI01000007.1"/>
</dbReference>